<accession>C7J733</accession>
<name>C7J733_ORYSJ</name>
<gene>
    <name evidence="2" type="ordered locus">Os09g0405250</name>
</gene>
<dbReference type="InterPro" id="IPR035506">
    <property type="entry name" value="Pollen_allergen/Os"/>
</dbReference>
<feature type="signal peptide" evidence="1">
    <location>
        <begin position="1"/>
        <end position="16"/>
    </location>
</feature>
<dbReference type="EMBL" id="AP008215">
    <property type="protein sequence ID" value="BAH94556.1"/>
    <property type="molecule type" value="Genomic_DNA"/>
</dbReference>
<reference evidence="2 3" key="1">
    <citation type="journal article" date="2005" name="Nature">
        <title>The map-based sequence of the rice genome.</title>
        <authorList>
            <consortium name="International rice genome sequencing project (IRGSP)"/>
            <person name="Matsumoto T."/>
            <person name="Wu J."/>
            <person name="Kanamori H."/>
            <person name="Katayose Y."/>
            <person name="Fujisawa M."/>
            <person name="Namiki N."/>
            <person name="Mizuno H."/>
            <person name="Yamamoto K."/>
            <person name="Antonio B.A."/>
            <person name="Baba T."/>
            <person name="Sakata K."/>
            <person name="Nagamura Y."/>
            <person name="Aoki H."/>
            <person name="Arikawa K."/>
            <person name="Arita K."/>
            <person name="Bito T."/>
            <person name="Chiden Y."/>
            <person name="Fujitsuka N."/>
            <person name="Fukunaka R."/>
            <person name="Hamada M."/>
            <person name="Harada C."/>
            <person name="Hayashi A."/>
            <person name="Hijishita S."/>
            <person name="Honda M."/>
            <person name="Hosokawa S."/>
            <person name="Ichikawa Y."/>
            <person name="Idonuma A."/>
            <person name="Iijima M."/>
            <person name="Ikeda M."/>
            <person name="Ikeno M."/>
            <person name="Ito K."/>
            <person name="Ito S."/>
            <person name="Ito T."/>
            <person name="Ito Y."/>
            <person name="Ito Y."/>
            <person name="Iwabuchi A."/>
            <person name="Kamiya K."/>
            <person name="Karasawa W."/>
            <person name="Kurita K."/>
            <person name="Katagiri S."/>
            <person name="Kikuta A."/>
            <person name="Kobayashi H."/>
            <person name="Kobayashi N."/>
            <person name="Machita K."/>
            <person name="Maehara T."/>
            <person name="Masukawa M."/>
            <person name="Mizubayashi T."/>
            <person name="Mukai Y."/>
            <person name="Nagasaki H."/>
            <person name="Nagata Y."/>
            <person name="Naito S."/>
            <person name="Nakashima M."/>
            <person name="Nakama Y."/>
            <person name="Nakamichi Y."/>
            <person name="Nakamura M."/>
            <person name="Meguro A."/>
            <person name="Negishi M."/>
            <person name="Ohta I."/>
            <person name="Ohta T."/>
            <person name="Okamoto M."/>
            <person name="Ono N."/>
            <person name="Saji S."/>
            <person name="Sakaguchi M."/>
            <person name="Sakai K."/>
            <person name="Shibata M."/>
            <person name="Shimokawa T."/>
            <person name="Song J."/>
            <person name="Takazaki Y."/>
            <person name="Terasawa K."/>
            <person name="Tsugane M."/>
            <person name="Tsuji K."/>
            <person name="Ueda S."/>
            <person name="Waki K."/>
            <person name="Yamagata H."/>
            <person name="Yamamoto M."/>
            <person name="Yamamoto S."/>
            <person name="Yamane H."/>
            <person name="Yoshiki S."/>
            <person name="Yoshihara R."/>
            <person name="Yukawa K."/>
            <person name="Zhong H."/>
            <person name="Yano M."/>
            <person name="Yuan Q."/>
            <person name="Ouyang S."/>
            <person name="Liu J."/>
            <person name="Jones K.M."/>
            <person name="Gansberger K."/>
            <person name="Moffat K."/>
            <person name="Hill J."/>
            <person name="Bera J."/>
            <person name="Fadrosh D."/>
            <person name="Jin S."/>
            <person name="Johri S."/>
            <person name="Kim M."/>
            <person name="Overton L."/>
            <person name="Reardon M."/>
            <person name="Tsitrin T."/>
            <person name="Vuong H."/>
            <person name="Weaver B."/>
            <person name="Ciecko A."/>
            <person name="Tallon L."/>
            <person name="Jackson J."/>
            <person name="Pai G."/>
            <person name="Aken S.V."/>
            <person name="Utterback T."/>
            <person name="Reidmuller S."/>
            <person name="Feldblyum T."/>
            <person name="Hsiao J."/>
            <person name="Zismann V."/>
            <person name="Iobst S."/>
            <person name="de Vazeille A.R."/>
            <person name="Buell C.R."/>
            <person name="Ying K."/>
            <person name="Li Y."/>
            <person name="Lu T."/>
            <person name="Huang Y."/>
            <person name="Zhao Q."/>
            <person name="Feng Q."/>
            <person name="Zhang L."/>
            <person name="Zhu J."/>
            <person name="Weng Q."/>
            <person name="Mu J."/>
            <person name="Lu Y."/>
            <person name="Fan D."/>
            <person name="Liu Y."/>
            <person name="Guan J."/>
            <person name="Zhang Y."/>
            <person name="Yu S."/>
            <person name="Liu X."/>
            <person name="Zhang Y."/>
            <person name="Hong G."/>
            <person name="Han B."/>
            <person name="Choisne N."/>
            <person name="Demange N."/>
            <person name="Orjeda G."/>
            <person name="Samain S."/>
            <person name="Cattolico L."/>
            <person name="Pelletier E."/>
            <person name="Couloux A."/>
            <person name="Segurens B."/>
            <person name="Wincker P."/>
            <person name="D'Hont A."/>
            <person name="Scarpelli C."/>
            <person name="Weissenbach J."/>
            <person name="Salanoubat M."/>
            <person name="Quetier F."/>
            <person name="Yu Y."/>
            <person name="Kim H.R."/>
            <person name="Rambo T."/>
            <person name="Currie J."/>
            <person name="Collura K."/>
            <person name="Luo M."/>
            <person name="Yang T."/>
            <person name="Ammiraju J.S.S."/>
            <person name="Engler F."/>
            <person name="Soderlund C."/>
            <person name="Wing R.A."/>
            <person name="Palmer L.E."/>
            <person name="de la Bastide M."/>
            <person name="Spiegel L."/>
            <person name="Nascimento L."/>
            <person name="Zutavern T."/>
            <person name="O'Shaughnessy A."/>
            <person name="Dike S."/>
            <person name="Dedhia N."/>
            <person name="Preston R."/>
            <person name="Balija V."/>
            <person name="McCombie W.R."/>
            <person name="Chow T."/>
            <person name="Chen H."/>
            <person name="Chung M."/>
            <person name="Chen C."/>
            <person name="Shaw J."/>
            <person name="Wu H."/>
            <person name="Hsiao K."/>
            <person name="Chao Y."/>
            <person name="Chu M."/>
            <person name="Cheng C."/>
            <person name="Hour A."/>
            <person name="Lee P."/>
            <person name="Lin S."/>
            <person name="Lin Y."/>
            <person name="Liou J."/>
            <person name="Liu S."/>
            <person name="Hsing Y."/>
            <person name="Raghuvanshi S."/>
            <person name="Mohanty A."/>
            <person name="Bharti A.K."/>
            <person name="Gaur A."/>
            <person name="Gupta V."/>
            <person name="Kumar D."/>
            <person name="Ravi V."/>
            <person name="Vij S."/>
            <person name="Kapur A."/>
            <person name="Khurana P."/>
            <person name="Khurana P."/>
            <person name="Khurana J.P."/>
            <person name="Tyagi A.K."/>
            <person name="Gaikwad K."/>
            <person name="Singh A."/>
            <person name="Dalal V."/>
            <person name="Srivastava S."/>
            <person name="Dixit A."/>
            <person name="Pal A.K."/>
            <person name="Ghazi I.A."/>
            <person name="Yadav M."/>
            <person name="Pandit A."/>
            <person name="Bhargava A."/>
            <person name="Sureshbabu K."/>
            <person name="Batra K."/>
            <person name="Sharma T.R."/>
            <person name="Mohapatra T."/>
            <person name="Singh N.K."/>
            <person name="Messing J."/>
            <person name="Nelson A.B."/>
            <person name="Fuks G."/>
            <person name="Kavchok S."/>
            <person name="Keizer G."/>
            <person name="Linton E."/>
            <person name="Llaca V."/>
            <person name="Song R."/>
            <person name="Tanyolac B."/>
            <person name="Young S."/>
            <person name="Ho-Il K."/>
            <person name="Hahn J.H."/>
            <person name="Sangsakoo G."/>
            <person name="Vanavichit A."/>
            <person name="de Mattos Luiz.A.T."/>
            <person name="Zimmer P.D."/>
            <person name="Malone G."/>
            <person name="Dellagostin O."/>
            <person name="de Oliveira A.C."/>
            <person name="Bevan M."/>
            <person name="Bancroft I."/>
            <person name="Minx P."/>
            <person name="Cordum H."/>
            <person name="Wilson R."/>
            <person name="Cheng Z."/>
            <person name="Jin W."/>
            <person name="Jiang J."/>
            <person name="Leong S.A."/>
            <person name="Iwama H."/>
            <person name="Gojobori T."/>
            <person name="Itoh T."/>
            <person name="Niimura Y."/>
            <person name="Fujii Y."/>
            <person name="Habara T."/>
            <person name="Sakai H."/>
            <person name="Sato Y."/>
            <person name="Wilson G."/>
            <person name="Kumar K."/>
            <person name="McCouch S."/>
            <person name="Juretic N."/>
            <person name="Hoen D."/>
            <person name="Wright S."/>
            <person name="Bruskiewich R."/>
            <person name="Bureau T."/>
            <person name="Miyao A."/>
            <person name="Hirochika H."/>
            <person name="Nishikawa T."/>
            <person name="Kadowaki K."/>
            <person name="Sugiura M."/>
            <person name="Burr B."/>
            <person name="Sasaki T."/>
        </authorList>
    </citation>
    <scope>NUCLEOTIDE SEQUENCE [LARGE SCALE GENOMIC DNA]</scope>
    <source>
        <strain evidence="3">cv. Nipponbare</strain>
    </source>
</reference>
<dbReference type="Proteomes" id="UP000000763">
    <property type="component" value="Chromosome 9"/>
</dbReference>
<evidence type="ECO:0000256" key="1">
    <source>
        <dbReference type="SAM" id="SignalP"/>
    </source>
</evidence>
<dbReference type="CDD" id="cd12805">
    <property type="entry name" value="Allergen_V_VI"/>
    <property type="match status" value="1"/>
</dbReference>
<organism evidence="2 3">
    <name type="scientific">Oryza sativa subsp. japonica</name>
    <name type="common">Rice</name>
    <dbReference type="NCBI Taxonomy" id="39947"/>
    <lineage>
        <taxon>Eukaryota</taxon>
        <taxon>Viridiplantae</taxon>
        <taxon>Streptophyta</taxon>
        <taxon>Embryophyta</taxon>
        <taxon>Tracheophyta</taxon>
        <taxon>Spermatophyta</taxon>
        <taxon>Magnoliopsida</taxon>
        <taxon>Liliopsida</taxon>
        <taxon>Poales</taxon>
        <taxon>Poaceae</taxon>
        <taxon>BOP clade</taxon>
        <taxon>Oryzoideae</taxon>
        <taxon>Oryzeae</taxon>
        <taxon>Oryzinae</taxon>
        <taxon>Oryza</taxon>
        <taxon>Oryza sativa</taxon>
    </lineage>
</organism>
<keyword evidence="1" id="KW-0732">Signal</keyword>
<dbReference type="AlphaFoldDB" id="C7J733"/>
<dbReference type="KEGG" id="dosa:Os09g0405250"/>
<feature type="chain" id="PRO_5002978973" evidence="1">
    <location>
        <begin position="17"/>
        <end position="231"/>
    </location>
</feature>
<protein>
    <submittedName>
        <fullName evidence="2">Os09g0405250 protein</fullName>
    </submittedName>
</protein>
<dbReference type="Gene3D" id="1.20.120.320">
    <property type="entry name" value="Group V grass pollen allergen"/>
    <property type="match status" value="2"/>
</dbReference>
<evidence type="ECO:0000313" key="3">
    <source>
        <dbReference type="Proteomes" id="UP000000763"/>
    </source>
</evidence>
<proteinExistence type="predicted"/>
<evidence type="ECO:0000313" key="2">
    <source>
        <dbReference type="EMBL" id="BAH94556.1"/>
    </source>
</evidence>
<sequence length="231" mass="24187">MAKAVALLLAAIAASAVLVQVECDAPVEKSFNKALLAPVDKRLDEAAQAINEAADSVVAAAPPAKKDEVEAATWKRRIFAITALGMAQGDEKKVAATSLAYKKAAKAVLDAAPADKFKLMDESFKVAVMQALLATVDKRLDEAAQAINEAADSVVAAAPPAKKDEVEAATWKRRMFAITALGMAQGDEKKVAATSLAYKKAAKAVLDAAPADKFKLMDESFKVAAMEVIAS</sequence>
<reference evidence="3" key="2">
    <citation type="journal article" date="2008" name="Nucleic Acids Res.">
        <title>The rice annotation project database (RAP-DB): 2008 update.</title>
        <authorList>
            <consortium name="The rice annotation project (RAP)"/>
        </authorList>
    </citation>
    <scope>GENOME REANNOTATION</scope>
    <source>
        <strain evidence="3">cv. Nipponbare</strain>
    </source>
</reference>